<dbReference type="PANTHER" id="PTHR12587:SF5">
    <property type="entry name" value="LIPRIN-ALPHA-4"/>
    <property type="match status" value="1"/>
</dbReference>
<dbReference type="Pfam" id="PF07647">
    <property type="entry name" value="SAM_2"/>
    <property type="match status" value="1"/>
</dbReference>
<feature type="region of interest" description="Disordered" evidence="8">
    <location>
        <begin position="255"/>
        <end position="281"/>
    </location>
</feature>
<evidence type="ECO:0000256" key="5">
    <source>
        <dbReference type="ARBA" id="ARBA00022737"/>
    </source>
</evidence>
<dbReference type="GO" id="GO:0005737">
    <property type="term" value="C:cytoplasm"/>
    <property type="evidence" value="ECO:0007669"/>
    <property type="project" value="UniProtKB-SubCell"/>
</dbReference>
<dbReference type="GO" id="GO:0048786">
    <property type="term" value="C:presynaptic active zone"/>
    <property type="evidence" value="ECO:0007669"/>
    <property type="project" value="TreeGrafter"/>
</dbReference>
<dbReference type="InterPro" id="IPR001660">
    <property type="entry name" value="SAM"/>
</dbReference>
<keyword evidence="3" id="KW-0963">Cytoplasm</keyword>
<evidence type="ECO:0000256" key="2">
    <source>
        <dbReference type="ARBA" id="ARBA00007026"/>
    </source>
</evidence>
<dbReference type="Gene3D" id="1.10.150.50">
    <property type="entry name" value="Transcription Factor, Ets-1"/>
    <property type="match status" value="3"/>
</dbReference>
<dbReference type="InterPro" id="IPR037621">
    <property type="entry name" value="LIP-1_SAM_2"/>
</dbReference>
<feature type="coiled-coil region" evidence="7">
    <location>
        <begin position="431"/>
        <end position="458"/>
    </location>
</feature>
<feature type="region of interest" description="Disordered" evidence="8">
    <location>
        <begin position="388"/>
        <end position="408"/>
    </location>
</feature>
<sequence length="1136" mass="128567">MCEVMPTISEGDAAGPPRGIGSVPNGSDQEANFEQLMVNMLDERDKLLESLRETQETLIQSQTKLQGALHERDVLQRQINAALPQEFATLTKELNICREQLLEKEEEISELKAERNNTRLLLEHLECLVSRHERSLRMTVVKRQAPPPSGVSSEVEVLKALKSLFEHHKALDEKVRERLRVSLERVATLEGQLATTTQEVSCLLPNGSIDAHDDGSRASELQELLDRNKKELAQSRDHSAALNARVAELEAELTNTRRELSRSEELSIKQQREQREREDMEERITTLEKRYLAAQRETTQIHDLNDKLENELATKDSLHRQSEEKVRQLQEMLEMAEQRLAQTMRKAETLPEVEAELAQRVAALSKAEERHGNVEERLRQLESQLEEKNQELGRARQREKMNEEHNKRLSDTVDRLLSESNERLQLHLKERMAALEDKERLIGEIDKLRNEIDHLKRRSGAFGDGTHPRSHLGSSSDLRFSVVEGQDGHYSTTVIRRAQKGRLSALRDDPNKDYSSLRGSVGHLLGSDIEAESDMDDDISSTLLSPSGQSDAQTLALMLQEQLDAINEEIRMIQVERESADVRSEELESRVNSGSIDGLNVTLRPRALPTSATAQSLASSSSPPTSGHSTPKHHGRNTSHHLGIMTLPSDLRKHRRKVASPVEVDKATIKCETSPPSSPRSLRLETNFAQFTGKWIIDFNITLTSAQTFCSKQKKGIKSSIGRLFGKKEKARMEQAVMADFEMGVGDTMTLGKLGTQAERDRRMKKKHELLEDARKRGLPFAQWDGPTVVSWLELWVGMPAWYVAACRANVKSGAIMSALSDTEIQREIGISNPLHRLKLRLAIQEMVSLTSPSAPLTSRTSSGNVWVTHEEMENLASSSKAVSTIWTLAYGDMNHEWIGNEWLPSLGLPQYRSYFMECLVDARMLDHLTKKDLRSHLKMVDSFHRASLQYGIMCLKKLNYDRKELDRRREESQHDMKDILVWTNEQVIHWVQSIGLREYSSSLIESGVHGALVAVDETFDYSSLALILQIPMQNTQARQVLEREFNNLLALGTDRRLEETFRRSPSWRKRFRAREGGVGLGMMAGSMETLPAGFRMPSMSIPPSMNLAPRKQLQPEAPPSAPPRLDPSAVRTYSC</sequence>
<feature type="compositionally biased region" description="Pro residues" evidence="8">
    <location>
        <begin position="1117"/>
        <end position="1126"/>
    </location>
</feature>
<evidence type="ECO:0000256" key="4">
    <source>
        <dbReference type="ARBA" id="ARBA00022553"/>
    </source>
</evidence>
<keyword evidence="6 7" id="KW-0175">Coiled coil</keyword>
<dbReference type="PANTHER" id="PTHR12587">
    <property type="entry name" value="LAR INTERACTING PROTEIN LIP -RELATED PROTEIN"/>
    <property type="match status" value="1"/>
</dbReference>
<comment type="subcellular location">
    <subcellularLocation>
        <location evidence="1">Cytoplasm</location>
    </subcellularLocation>
</comment>
<feature type="compositionally biased region" description="Basic residues" evidence="8">
    <location>
        <begin position="630"/>
        <end position="639"/>
    </location>
</feature>
<feature type="domain" description="SAM" evidence="9">
    <location>
        <begin position="902"/>
        <end position="959"/>
    </location>
</feature>
<dbReference type="CDD" id="cd09565">
    <property type="entry name" value="SAM_liprin-alpha1_2_3_4_repeat2"/>
    <property type="match status" value="1"/>
</dbReference>
<dbReference type="Pfam" id="PF00536">
    <property type="entry name" value="SAM_1"/>
    <property type="match status" value="2"/>
</dbReference>
<evidence type="ECO:0000256" key="3">
    <source>
        <dbReference type="ARBA" id="ARBA00022490"/>
    </source>
</evidence>
<dbReference type="CDD" id="cd09562">
    <property type="entry name" value="SAM_liprin-alpha1_2_3_4_repeat1"/>
    <property type="match status" value="1"/>
</dbReference>
<dbReference type="Ensembl" id="ENSGWIT00000025915.1">
    <property type="protein sequence ID" value="ENSGWIP00000023666.1"/>
    <property type="gene ID" value="ENSGWIG00000009794.1"/>
</dbReference>
<dbReference type="InterPro" id="IPR029515">
    <property type="entry name" value="Liprin"/>
</dbReference>
<dbReference type="CDD" id="cd09568">
    <property type="entry name" value="SAM_liprin-alpha1_2_3_4_repeat3"/>
    <property type="match status" value="1"/>
</dbReference>
<feature type="domain" description="SAM" evidence="9">
    <location>
        <begin position="784"/>
        <end position="850"/>
    </location>
</feature>
<feature type="region of interest" description="Disordered" evidence="8">
    <location>
        <begin position="1102"/>
        <end position="1136"/>
    </location>
</feature>
<organism evidence="10 11">
    <name type="scientific">Gouania willdenowi</name>
    <name type="common">Blunt-snouted clingfish</name>
    <name type="synonym">Lepadogaster willdenowi</name>
    <dbReference type="NCBI Taxonomy" id="441366"/>
    <lineage>
        <taxon>Eukaryota</taxon>
        <taxon>Metazoa</taxon>
        <taxon>Chordata</taxon>
        <taxon>Craniata</taxon>
        <taxon>Vertebrata</taxon>
        <taxon>Euteleostomi</taxon>
        <taxon>Actinopterygii</taxon>
        <taxon>Neopterygii</taxon>
        <taxon>Teleostei</taxon>
        <taxon>Neoteleostei</taxon>
        <taxon>Acanthomorphata</taxon>
        <taxon>Ovalentaria</taxon>
        <taxon>Blenniimorphae</taxon>
        <taxon>Blenniiformes</taxon>
        <taxon>Gobiesocoidei</taxon>
        <taxon>Gobiesocidae</taxon>
        <taxon>Gobiesocinae</taxon>
        <taxon>Gouania</taxon>
    </lineage>
</organism>
<reference evidence="10" key="2">
    <citation type="submission" date="2025-08" db="UniProtKB">
        <authorList>
            <consortium name="Ensembl"/>
        </authorList>
    </citation>
    <scope>IDENTIFICATION</scope>
</reference>
<protein>
    <submittedName>
        <fullName evidence="10">Liprin-alpha-2-like</fullName>
    </submittedName>
</protein>
<feature type="region of interest" description="Disordered" evidence="8">
    <location>
        <begin position="578"/>
        <end position="658"/>
    </location>
</feature>
<dbReference type="InterPro" id="IPR037622">
    <property type="entry name" value="LIP-1_SAM_3"/>
</dbReference>
<evidence type="ECO:0000313" key="11">
    <source>
        <dbReference type="Proteomes" id="UP000694680"/>
    </source>
</evidence>
<proteinExistence type="inferred from homology"/>
<evidence type="ECO:0000256" key="6">
    <source>
        <dbReference type="ARBA" id="ARBA00023054"/>
    </source>
</evidence>
<dbReference type="InterPro" id="IPR057892">
    <property type="entry name" value="LIP-1_CC2"/>
</dbReference>
<dbReference type="AlphaFoldDB" id="A0A8C5EP60"/>
<evidence type="ECO:0000259" key="9">
    <source>
        <dbReference type="PROSITE" id="PS50105"/>
    </source>
</evidence>
<dbReference type="FunFam" id="1.10.150.50:FF:000002">
    <property type="entry name" value="PTPRF interacting protein alpha 1"/>
    <property type="match status" value="1"/>
</dbReference>
<evidence type="ECO:0000256" key="1">
    <source>
        <dbReference type="ARBA" id="ARBA00004496"/>
    </source>
</evidence>
<gene>
    <name evidence="10" type="primary">ppfia4</name>
</gene>
<evidence type="ECO:0000256" key="8">
    <source>
        <dbReference type="SAM" id="MobiDB-lite"/>
    </source>
</evidence>
<dbReference type="InterPro" id="IPR013761">
    <property type="entry name" value="SAM/pointed_sf"/>
</dbReference>
<evidence type="ECO:0000256" key="7">
    <source>
        <dbReference type="SAM" id="Coils"/>
    </source>
</evidence>
<keyword evidence="4" id="KW-0597">Phosphoprotein</keyword>
<name>A0A8C5EP60_GOUWI</name>
<dbReference type="Pfam" id="PF25526">
    <property type="entry name" value="LIP-1"/>
    <property type="match status" value="1"/>
</dbReference>
<dbReference type="SUPFAM" id="SSF47769">
    <property type="entry name" value="SAM/Pointed domain"/>
    <property type="match status" value="3"/>
</dbReference>
<evidence type="ECO:0000313" key="10">
    <source>
        <dbReference type="Ensembl" id="ENSGWIP00000023666.1"/>
    </source>
</evidence>
<keyword evidence="11" id="KW-1185">Reference proteome</keyword>
<feature type="domain" description="SAM" evidence="9">
    <location>
        <begin position="983"/>
        <end position="1052"/>
    </location>
</feature>
<dbReference type="PROSITE" id="PS50105">
    <property type="entry name" value="SAM_DOMAIN"/>
    <property type="match status" value="3"/>
</dbReference>
<dbReference type="SMART" id="SM00454">
    <property type="entry name" value="SAM"/>
    <property type="match status" value="3"/>
</dbReference>
<comment type="similarity">
    <text evidence="2">Belongs to the liprin family. Liprin-alpha subfamily.</text>
</comment>
<dbReference type="FunFam" id="1.10.150.50:FF:000004">
    <property type="entry name" value="PTPRF interacting protein alpha 1"/>
    <property type="match status" value="1"/>
</dbReference>
<reference evidence="10" key="1">
    <citation type="submission" date="2020-06" db="EMBL/GenBank/DDBJ databases">
        <authorList>
            <consortium name="Wellcome Sanger Institute Data Sharing"/>
        </authorList>
    </citation>
    <scope>NUCLEOTIDE SEQUENCE [LARGE SCALE GENOMIC DNA]</scope>
</reference>
<dbReference type="FunFam" id="1.10.150.50:FF:000003">
    <property type="entry name" value="liprin-alpha-2 isoform X1"/>
    <property type="match status" value="1"/>
</dbReference>
<feature type="compositionally biased region" description="Low complexity" evidence="8">
    <location>
        <begin position="607"/>
        <end position="629"/>
    </location>
</feature>
<feature type="coiled-coil region" evidence="7">
    <location>
        <begin position="87"/>
        <end position="128"/>
    </location>
</feature>
<feature type="compositionally biased region" description="Basic and acidic residues" evidence="8">
    <location>
        <begin position="578"/>
        <end position="589"/>
    </location>
</feature>
<dbReference type="Proteomes" id="UP000694680">
    <property type="component" value="Chromosome 5"/>
</dbReference>
<keyword evidence="5" id="KW-0677">Repeat</keyword>
<reference evidence="10" key="3">
    <citation type="submission" date="2025-09" db="UniProtKB">
        <authorList>
            <consortium name="Ensembl"/>
        </authorList>
    </citation>
    <scope>IDENTIFICATION</scope>
</reference>
<accession>A0A8C5EP60</accession>
<dbReference type="GO" id="GO:0050808">
    <property type="term" value="P:synapse organization"/>
    <property type="evidence" value="ECO:0007669"/>
    <property type="project" value="TreeGrafter"/>
</dbReference>
<dbReference type="InterPro" id="IPR037620">
    <property type="entry name" value="LIP-1_SAM_1"/>
</dbReference>